<evidence type="ECO:0000313" key="2">
    <source>
        <dbReference type="Proteomes" id="UP001186944"/>
    </source>
</evidence>
<name>A0AA89BSD5_PINIB</name>
<organism evidence="1 2">
    <name type="scientific">Pinctada imbricata</name>
    <name type="common">Atlantic pearl-oyster</name>
    <name type="synonym">Pinctada martensii</name>
    <dbReference type="NCBI Taxonomy" id="66713"/>
    <lineage>
        <taxon>Eukaryota</taxon>
        <taxon>Metazoa</taxon>
        <taxon>Spiralia</taxon>
        <taxon>Lophotrochozoa</taxon>
        <taxon>Mollusca</taxon>
        <taxon>Bivalvia</taxon>
        <taxon>Autobranchia</taxon>
        <taxon>Pteriomorphia</taxon>
        <taxon>Pterioida</taxon>
        <taxon>Pterioidea</taxon>
        <taxon>Pteriidae</taxon>
        <taxon>Pinctada</taxon>
    </lineage>
</organism>
<dbReference type="EMBL" id="VSWD01000009">
    <property type="protein sequence ID" value="KAK3093789.1"/>
    <property type="molecule type" value="Genomic_DNA"/>
</dbReference>
<gene>
    <name evidence="1" type="ORF">FSP39_020252</name>
</gene>
<feature type="non-terminal residue" evidence="1">
    <location>
        <position position="1"/>
    </location>
</feature>
<dbReference type="AlphaFoldDB" id="A0AA89BSD5"/>
<protein>
    <submittedName>
        <fullName evidence="1">Uncharacterized protein</fullName>
    </submittedName>
</protein>
<proteinExistence type="predicted"/>
<comment type="caution">
    <text evidence="1">The sequence shown here is derived from an EMBL/GenBank/DDBJ whole genome shotgun (WGS) entry which is preliminary data.</text>
</comment>
<keyword evidence="2" id="KW-1185">Reference proteome</keyword>
<sequence>VKKKTNPKPEETMTGTWIEERICSNSMGRIGIELLCESAKSVFSPCVLGIACMQTEIIFMYLEISPDHLEALYYNKPVNDKRAIIHYTKNFDIMKAEDRVQFVDFMFYLGSLQKWNLSRYYVDV</sequence>
<reference evidence="1" key="1">
    <citation type="submission" date="2019-08" db="EMBL/GenBank/DDBJ databases">
        <title>The improved chromosome-level genome for the pearl oyster Pinctada fucata martensii using PacBio sequencing and Hi-C.</title>
        <authorList>
            <person name="Zheng Z."/>
        </authorList>
    </citation>
    <scope>NUCLEOTIDE SEQUENCE</scope>
    <source>
        <strain evidence="1">ZZ-2019</strain>
        <tissue evidence="1">Adductor muscle</tissue>
    </source>
</reference>
<accession>A0AA89BSD5</accession>
<dbReference type="Proteomes" id="UP001186944">
    <property type="component" value="Unassembled WGS sequence"/>
</dbReference>
<evidence type="ECO:0000313" key="1">
    <source>
        <dbReference type="EMBL" id="KAK3093789.1"/>
    </source>
</evidence>